<dbReference type="InterPro" id="IPR030960">
    <property type="entry name" value="DHQS/DOIS_N"/>
</dbReference>
<evidence type="ECO:0000259" key="8">
    <source>
        <dbReference type="Pfam" id="PF24621"/>
    </source>
</evidence>
<keyword evidence="4" id="KW-0520">NAD</keyword>
<dbReference type="STRING" id="1458426.SMCB_1252"/>
<dbReference type="Gene3D" id="3.40.50.1970">
    <property type="match status" value="1"/>
</dbReference>
<dbReference type="Pfam" id="PF24621">
    <property type="entry name" value="DHQS_C"/>
    <property type="match status" value="1"/>
</dbReference>
<evidence type="ECO:0000313" key="10">
    <source>
        <dbReference type="Proteomes" id="UP000066014"/>
    </source>
</evidence>
<dbReference type="RefSeq" id="WP_045535795.1">
    <property type="nucleotide sequence ID" value="NZ_AP014569.1"/>
</dbReference>
<feature type="domain" description="3-dehydroquinate synthase N-terminal" evidence="7">
    <location>
        <begin position="57"/>
        <end position="167"/>
    </location>
</feature>
<gene>
    <name evidence="9" type="ORF">SMCB_1252</name>
</gene>
<dbReference type="InterPro" id="IPR050071">
    <property type="entry name" value="Dehydroquinate_synthase"/>
</dbReference>
<feature type="domain" description="3-dehydroquinate synthase C-terminal" evidence="8">
    <location>
        <begin position="169"/>
        <end position="318"/>
    </location>
</feature>
<dbReference type="Gene3D" id="1.20.1090.10">
    <property type="entry name" value="Dehydroquinate synthase-like - alpha domain"/>
    <property type="match status" value="1"/>
</dbReference>
<comment type="cofactor">
    <cofactor evidence="2">
        <name>Co(2+)</name>
        <dbReference type="ChEBI" id="CHEBI:48828"/>
    </cofactor>
</comment>
<evidence type="ECO:0000256" key="4">
    <source>
        <dbReference type="ARBA" id="ARBA00023027"/>
    </source>
</evidence>
<dbReference type="CDD" id="cd08195">
    <property type="entry name" value="DHQS"/>
    <property type="match status" value="1"/>
</dbReference>
<dbReference type="InterPro" id="IPR030963">
    <property type="entry name" value="DHQ_synth_fam"/>
</dbReference>
<reference evidence="9 10" key="1">
    <citation type="journal article" date="2014" name="Nat. Commun.">
        <title>Physiological and genomic features of highly alkaliphilic hydrogen-utilizing Betaproteobacteria from a continental serpentinizing site.</title>
        <authorList>
            <person name="Suzuki S."/>
            <person name="Kuenen J.G."/>
            <person name="Schipper K."/>
            <person name="van der Velde S."/>
            <person name="Ishii S."/>
            <person name="Wu A."/>
            <person name="Sorokin D.Y."/>
            <person name="Tenney A."/>
            <person name="Meng X.Y."/>
            <person name="Morrill P.L."/>
            <person name="Kamagata Y."/>
            <person name="Muyzer G."/>
            <person name="Nealson K.H."/>
        </authorList>
    </citation>
    <scope>NUCLEOTIDE SEQUENCE [LARGE SCALE GENOMIC DNA]</scope>
    <source>
        <strain evidence="9 10">B1</strain>
    </source>
</reference>
<dbReference type="EMBL" id="AP014569">
    <property type="protein sequence ID" value="BAO83480.1"/>
    <property type="molecule type" value="Genomic_DNA"/>
</dbReference>
<evidence type="ECO:0000256" key="6">
    <source>
        <dbReference type="ARBA" id="ARBA00023285"/>
    </source>
</evidence>
<dbReference type="KEGG" id="cbab:SMCB_1252"/>
<keyword evidence="10" id="KW-1185">Reference proteome</keyword>
<dbReference type="OrthoDB" id="9806583at2"/>
<keyword evidence="3" id="KW-0479">Metal-binding</keyword>
<sequence>MFESSEFAVKTSCGAYRVLIGADVVAGQLHESSVAWLVDANVARLHSNLLPASYIGLRAIESEKNFESIARIVEQLRDLGSTRDTRLIAVGGGIVQDLATFAASCYMRGIPWTYLPTTLLSMVDSCIGGKSSINVGRYKNIAGNFYPPKEVLIDTGFCSTLTSEQIAEGLCEAAKICYAASDNAFTAYLAYVNASDLPPAGAQLAGIIRHSLETKKRFIEEDEFDQGVRLLLNFGHTFGHAIEGASSYAISHGIAVGLGMLAAAHCSVRLGYASAELSNVASLSRHIRFLLRAIPSVAANLRVIRPEEAMAFFQSDKKHSAHSFILILFDAQGRLQQVKVPRSAAIRAVLLSTFHHLCEHYDEIQ</sequence>
<dbReference type="HOGENOM" id="CLU_001201_0_1_4"/>
<dbReference type="PIRSF" id="PIRSF001455">
    <property type="entry name" value="DHQ_synth"/>
    <property type="match status" value="1"/>
</dbReference>
<comment type="cofactor">
    <cofactor evidence="1">
        <name>NAD(+)</name>
        <dbReference type="ChEBI" id="CHEBI:57540"/>
    </cofactor>
</comment>
<accession>A0A060NQ45</accession>
<evidence type="ECO:0000256" key="5">
    <source>
        <dbReference type="ARBA" id="ARBA00023239"/>
    </source>
</evidence>
<organism evidence="9 10">
    <name type="scientific">Serpentinimonas maccroryi</name>
    <dbReference type="NCBI Taxonomy" id="1458426"/>
    <lineage>
        <taxon>Bacteria</taxon>
        <taxon>Pseudomonadati</taxon>
        <taxon>Pseudomonadota</taxon>
        <taxon>Betaproteobacteria</taxon>
        <taxon>Burkholderiales</taxon>
        <taxon>Comamonadaceae</taxon>
        <taxon>Serpentinimonas</taxon>
    </lineage>
</organism>
<dbReference type="AlphaFoldDB" id="A0A060NQ45"/>
<dbReference type="PANTHER" id="PTHR43622">
    <property type="entry name" value="3-DEHYDROQUINATE SYNTHASE"/>
    <property type="match status" value="1"/>
</dbReference>
<dbReference type="Pfam" id="PF01761">
    <property type="entry name" value="DHQ_synthase"/>
    <property type="match status" value="1"/>
</dbReference>
<dbReference type="Proteomes" id="UP000066014">
    <property type="component" value="Chromosome"/>
</dbReference>
<dbReference type="PANTHER" id="PTHR43622:SF1">
    <property type="entry name" value="3-DEHYDROQUINATE SYNTHASE"/>
    <property type="match status" value="1"/>
</dbReference>
<keyword evidence="6" id="KW-0170">Cobalt</keyword>
<dbReference type="GO" id="GO:0003856">
    <property type="term" value="F:3-dehydroquinate synthase activity"/>
    <property type="evidence" value="ECO:0007669"/>
    <property type="project" value="TreeGrafter"/>
</dbReference>
<evidence type="ECO:0000256" key="1">
    <source>
        <dbReference type="ARBA" id="ARBA00001911"/>
    </source>
</evidence>
<keyword evidence="5" id="KW-0456">Lyase</keyword>
<evidence type="ECO:0000256" key="2">
    <source>
        <dbReference type="ARBA" id="ARBA00001941"/>
    </source>
</evidence>
<evidence type="ECO:0000256" key="3">
    <source>
        <dbReference type="ARBA" id="ARBA00022723"/>
    </source>
</evidence>
<dbReference type="GO" id="GO:0046872">
    <property type="term" value="F:metal ion binding"/>
    <property type="evidence" value="ECO:0007669"/>
    <property type="project" value="UniProtKB-KW"/>
</dbReference>
<evidence type="ECO:0000259" key="7">
    <source>
        <dbReference type="Pfam" id="PF01761"/>
    </source>
</evidence>
<dbReference type="InterPro" id="IPR056179">
    <property type="entry name" value="DHQS_C"/>
</dbReference>
<dbReference type="GO" id="GO:0009073">
    <property type="term" value="P:aromatic amino acid family biosynthetic process"/>
    <property type="evidence" value="ECO:0007669"/>
    <property type="project" value="InterPro"/>
</dbReference>
<protein>
    <submittedName>
        <fullName evidence="9">3-dehydroquinate synthetase</fullName>
    </submittedName>
</protein>
<evidence type="ECO:0000313" key="9">
    <source>
        <dbReference type="EMBL" id="BAO83480.1"/>
    </source>
</evidence>
<proteinExistence type="predicted"/>
<name>A0A060NQ45_9BURK</name>
<dbReference type="SUPFAM" id="SSF56796">
    <property type="entry name" value="Dehydroquinate synthase-like"/>
    <property type="match status" value="1"/>
</dbReference>